<sequence>MANRDLLDRVYACIGTMRSRGDKLNVEKVAMTAGVARATLYLPDPDWREVRAVIKGKTSSRVKLVEIELAGASKVQRKVAELKERVANAEGELQALRRDAEKIYRKLVDQLQYYVALAAETPAKTANRAKQLKESGHDKQEIKQLRAEVALLQQQVRNGPTEPAALTTKRYITLPASSSWADTLASFMDQLAEVIPDEPVAKTIGAVYVLCGLPKAGKTTWATEHKSQVPGIALYIDGVVHTAEQRRFIADRLRKITNAPIHCVRVRADGPTCVTRSGRRHHGAAHIEAQHAIEMVAAEFEEVSLTEPFNSIVLA</sequence>
<accession>A0A158CYC8</accession>
<dbReference type="SUPFAM" id="SSF52540">
    <property type="entry name" value="P-loop containing nucleoside triphosphate hydrolases"/>
    <property type="match status" value="1"/>
</dbReference>
<dbReference type="AlphaFoldDB" id="A0A158CYC8"/>
<dbReference type="Gene3D" id="3.40.50.300">
    <property type="entry name" value="P-loop containing nucleotide triphosphate hydrolases"/>
    <property type="match status" value="1"/>
</dbReference>
<evidence type="ECO:0000313" key="2">
    <source>
        <dbReference type="EMBL" id="SAK87365.1"/>
    </source>
</evidence>
<dbReference type="STRING" id="1777138.AWB77_04707"/>
<dbReference type="RefSeq" id="WP_061136786.1">
    <property type="nucleotide sequence ID" value="NZ_FCNX02000012.1"/>
</dbReference>
<dbReference type="InterPro" id="IPR027417">
    <property type="entry name" value="P-loop_NTPase"/>
</dbReference>
<dbReference type="EMBL" id="FCNX02000012">
    <property type="protein sequence ID" value="SAK87365.1"/>
    <property type="molecule type" value="Genomic_DNA"/>
</dbReference>
<organism evidence="2 3">
    <name type="scientific">Caballeronia fortuita</name>
    <dbReference type="NCBI Taxonomy" id="1777138"/>
    <lineage>
        <taxon>Bacteria</taxon>
        <taxon>Pseudomonadati</taxon>
        <taxon>Pseudomonadota</taxon>
        <taxon>Betaproteobacteria</taxon>
        <taxon>Burkholderiales</taxon>
        <taxon>Burkholderiaceae</taxon>
        <taxon>Caballeronia</taxon>
    </lineage>
</organism>
<dbReference type="Proteomes" id="UP000054903">
    <property type="component" value="Unassembled WGS sequence"/>
</dbReference>
<name>A0A158CYC8_9BURK</name>
<proteinExistence type="predicted"/>
<protein>
    <submittedName>
        <fullName evidence="2">Uncharacterized protein</fullName>
    </submittedName>
</protein>
<keyword evidence="3" id="KW-1185">Reference proteome</keyword>
<evidence type="ECO:0000256" key="1">
    <source>
        <dbReference type="SAM" id="Coils"/>
    </source>
</evidence>
<gene>
    <name evidence="2" type="ORF">AWB77_04707</name>
</gene>
<keyword evidence="1" id="KW-0175">Coiled coil</keyword>
<reference evidence="2" key="1">
    <citation type="submission" date="2016-01" db="EMBL/GenBank/DDBJ databases">
        <authorList>
            <person name="Peeters C."/>
        </authorList>
    </citation>
    <scope>NUCLEOTIDE SEQUENCE</scope>
    <source>
        <strain evidence="2">LMG 29320</strain>
    </source>
</reference>
<dbReference type="OrthoDB" id="9805698at2"/>
<evidence type="ECO:0000313" key="3">
    <source>
        <dbReference type="Proteomes" id="UP000054903"/>
    </source>
</evidence>
<comment type="caution">
    <text evidence="2">The sequence shown here is derived from an EMBL/GenBank/DDBJ whole genome shotgun (WGS) entry which is preliminary data.</text>
</comment>
<feature type="coiled-coil region" evidence="1">
    <location>
        <begin position="72"/>
        <end position="106"/>
    </location>
</feature>